<sequence length="124" mass="14666">MPQQNSSCFQLRVLVVMYVGGNFYASMELARVDIPTTHVELKEIINIGRIMLGVTKILRITDHRFRRMKQRAEKDKLSSNEIVTFERIEEERTPKKPKNMKKASFTLDFVTLWCWMTQSLRQSR</sequence>
<gene>
    <name evidence="1" type="ORF">BC938DRAFT_479120</name>
</gene>
<comment type="caution">
    <text evidence="1">The sequence shown here is derived from an EMBL/GenBank/DDBJ whole genome shotgun (WGS) entry which is preliminary data.</text>
</comment>
<keyword evidence="2" id="KW-1185">Reference proteome</keyword>
<reference evidence="1 2" key="1">
    <citation type="journal article" date="2018" name="New Phytol.">
        <title>Phylogenomics of Endogonaceae and evolution of mycorrhizas within Mucoromycota.</title>
        <authorList>
            <person name="Chang Y."/>
            <person name="Desiro A."/>
            <person name="Na H."/>
            <person name="Sandor L."/>
            <person name="Lipzen A."/>
            <person name="Clum A."/>
            <person name="Barry K."/>
            <person name="Grigoriev I.V."/>
            <person name="Martin F.M."/>
            <person name="Stajich J.E."/>
            <person name="Smith M.E."/>
            <person name="Bonito G."/>
            <person name="Spatafora J.W."/>
        </authorList>
    </citation>
    <scope>NUCLEOTIDE SEQUENCE [LARGE SCALE GENOMIC DNA]</scope>
    <source>
        <strain evidence="1 2">AD002</strain>
    </source>
</reference>
<evidence type="ECO:0000313" key="1">
    <source>
        <dbReference type="EMBL" id="RUS30653.1"/>
    </source>
</evidence>
<dbReference type="EMBL" id="RBNJ01003679">
    <property type="protein sequence ID" value="RUS30653.1"/>
    <property type="molecule type" value="Genomic_DNA"/>
</dbReference>
<accession>A0A433QLI2</accession>
<evidence type="ECO:0000313" key="2">
    <source>
        <dbReference type="Proteomes" id="UP000274822"/>
    </source>
</evidence>
<organism evidence="1 2">
    <name type="scientific">Jimgerdemannia flammicorona</name>
    <dbReference type="NCBI Taxonomy" id="994334"/>
    <lineage>
        <taxon>Eukaryota</taxon>
        <taxon>Fungi</taxon>
        <taxon>Fungi incertae sedis</taxon>
        <taxon>Mucoromycota</taxon>
        <taxon>Mucoromycotina</taxon>
        <taxon>Endogonomycetes</taxon>
        <taxon>Endogonales</taxon>
        <taxon>Endogonaceae</taxon>
        <taxon>Jimgerdemannia</taxon>
    </lineage>
</organism>
<name>A0A433QLI2_9FUNG</name>
<proteinExistence type="predicted"/>
<dbReference type="Proteomes" id="UP000274822">
    <property type="component" value="Unassembled WGS sequence"/>
</dbReference>
<dbReference type="AlphaFoldDB" id="A0A433QLI2"/>
<protein>
    <submittedName>
        <fullName evidence="1">Uncharacterized protein</fullName>
    </submittedName>
</protein>